<keyword evidence="4" id="KW-1185">Reference proteome</keyword>
<evidence type="ECO:0000256" key="1">
    <source>
        <dbReference type="SAM" id="Coils"/>
    </source>
</evidence>
<dbReference type="OrthoDB" id="6508832at2759"/>
<protein>
    <recommendedName>
        <fullName evidence="2">Complex 1 LYR protein domain-containing protein</fullName>
    </recommendedName>
</protein>
<dbReference type="Pfam" id="PF05347">
    <property type="entry name" value="Complex1_LYR"/>
    <property type="match status" value="1"/>
</dbReference>
<organism evidence="3 4">
    <name type="scientific">Aspergillus versicolor CBS 583.65</name>
    <dbReference type="NCBI Taxonomy" id="1036611"/>
    <lineage>
        <taxon>Eukaryota</taxon>
        <taxon>Fungi</taxon>
        <taxon>Dikarya</taxon>
        <taxon>Ascomycota</taxon>
        <taxon>Pezizomycotina</taxon>
        <taxon>Eurotiomycetes</taxon>
        <taxon>Eurotiomycetidae</taxon>
        <taxon>Eurotiales</taxon>
        <taxon>Aspergillaceae</taxon>
        <taxon>Aspergillus</taxon>
        <taxon>Aspergillus subgen. Nidulantes</taxon>
    </lineage>
</organism>
<dbReference type="InterPro" id="IPR008011">
    <property type="entry name" value="Complex1_LYR_dom"/>
</dbReference>
<keyword evidence="1" id="KW-0175">Coiled coil</keyword>
<dbReference type="RefSeq" id="XP_040671442.1">
    <property type="nucleotide sequence ID" value="XM_040807516.1"/>
</dbReference>
<dbReference type="GeneID" id="63723027"/>
<feature type="coiled-coil region" evidence="1">
    <location>
        <begin position="253"/>
        <end position="280"/>
    </location>
</feature>
<dbReference type="Proteomes" id="UP000184073">
    <property type="component" value="Unassembled WGS sequence"/>
</dbReference>
<evidence type="ECO:0000259" key="2">
    <source>
        <dbReference type="Pfam" id="PF05347"/>
    </source>
</evidence>
<dbReference type="AlphaFoldDB" id="A0A1L9PVV4"/>
<reference evidence="4" key="1">
    <citation type="journal article" date="2017" name="Genome Biol.">
        <title>Comparative genomics reveals high biological diversity and specific adaptations in the industrially and medically important fungal genus Aspergillus.</title>
        <authorList>
            <person name="de Vries R.P."/>
            <person name="Riley R."/>
            <person name="Wiebenga A."/>
            <person name="Aguilar-Osorio G."/>
            <person name="Amillis S."/>
            <person name="Uchima C.A."/>
            <person name="Anderluh G."/>
            <person name="Asadollahi M."/>
            <person name="Askin M."/>
            <person name="Barry K."/>
            <person name="Battaglia E."/>
            <person name="Bayram O."/>
            <person name="Benocci T."/>
            <person name="Braus-Stromeyer S.A."/>
            <person name="Caldana C."/>
            <person name="Canovas D."/>
            <person name="Cerqueira G.C."/>
            <person name="Chen F."/>
            <person name="Chen W."/>
            <person name="Choi C."/>
            <person name="Clum A."/>
            <person name="Dos Santos R.A."/>
            <person name="Damasio A.R."/>
            <person name="Diallinas G."/>
            <person name="Emri T."/>
            <person name="Fekete E."/>
            <person name="Flipphi M."/>
            <person name="Freyberg S."/>
            <person name="Gallo A."/>
            <person name="Gournas C."/>
            <person name="Habgood R."/>
            <person name="Hainaut M."/>
            <person name="Harispe M.L."/>
            <person name="Henrissat B."/>
            <person name="Hilden K.S."/>
            <person name="Hope R."/>
            <person name="Hossain A."/>
            <person name="Karabika E."/>
            <person name="Karaffa L."/>
            <person name="Karanyi Z."/>
            <person name="Krasevec N."/>
            <person name="Kuo A."/>
            <person name="Kusch H."/>
            <person name="LaButti K."/>
            <person name="Lagendijk E.L."/>
            <person name="Lapidus A."/>
            <person name="Levasseur A."/>
            <person name="Lindquist E."/>
            <person name="Lipzen A."/>
            <person name="Logrieco A.F."/>
            <person name="MacCabe A."/>
            <person name="Maekelae M.R."/>
            <person name="Malavazi I."/>
            <person name="Melin P."/>
            <person name="Meyer V."/>
            <person name="Mielnichuk N."/>
            <person name="Miskei M."/>
            <person name="Molnar A.P."/>
            <person name="Mule G."/>
            <person name="Ngan C.Y."/>
            <person name="Orejas M."/>
            <person name="Orosz E."/>
            <person name="Ouedraogo J.P."/>
            <person name="Overkamp K.M."/>
            <person name="Park H.-S."/>
            <person name="Perrone G."/>
            <person name="Piumi F."/>
            <person name="Punt P.J."/>
            <person name="Ram A.F."/>
            <person name="Ramon A."/>
            <person name="Rauscher S."/>
            <person name="Record E."/>
            <person name="Riano-Pachon D.M."/>
            <person name="Robert V."/>
            <person name="Roehrig J."/>
            <person name="Ruller R."/>
            <person name="Salamov A."/>
            <person name="Salih N.S."/>
            <person name="Samson R.A."/>
            <person name="Sandor E."/>
            <person name="Sanguinetti M."/>
            <person name="Schuetze T."/>
            <person name="Sepcic K."/>
            <person name="Shelest E."/>
            <person name="Sherlock G."/>
            <person name="Sophianopoulou V."/>
            <person name="Squina F.M."/>
            <person name="Sun H."/>
            <person name="Susca A."/>
            <person name="Todd R.B."/>
            <person name="Tsang A."/>
            <person name="Unkles S.E."/>
            <person name="van de Wiele N."/>
            <person name="van Rossen-Uffink D."/>
            <person name="Oliveira J.V."/>
            <person name="Vesth T.C."/>
            <person name="Visser J."/>
            <person name="Yu J.-H."/>
            <person name="Zhou M."/>
            <person name="Andersen M.R."/>
            <person name="Archer D.B."/>
            <person name="Baker S.E."/>
            <person name="Benoit I."/>
            <person name="Brakhage A.A."/>
            <person name="Braus G.H."/>
            <person name="Fischer R."/>
            <person name="Frisvad J.C."/>
            <person name="Goldman G.H."/>
            <person name="Houbraken J."/>
            <person name="Oakley B."/>
            <person name="Pocsi I."/>
            <person name="Scazzocchio C."/>
            <person name="Seiboth B."/>
            <person name="vanKuyk P.A."/>
            <person name="Wortman J."/>
            <person name="Dyer P.S."/>
            <person name="Grigoriev I.V."/>
        </authorList>
    </citation>
    <scope>NUCLEOTIDE SEQUENCE [LARGE SCALE GENOMIC DNA]</scope>
    <source>
        <strain evidence="4">CBS 583.65</strain>
    </source>
</reference>
<evidence type="ECO:0000313" key="3">
    <source>
        <dbReference type="EMBL" id="OJJ05680.1"/>
    </source>
</evidence>
<gene>
    <name evidence="3" type="ORF">ASPVEDRAFT_138727</name>
</gene>
<name>A0A1L9PVV4_ASPVE</name>
<dbReference type="InterPro" id="IPR046896">
    <property type="entry name" value="Cup1-like_N"/>
</dbReference>
<dbReference type="VEuPathDB" id="FungiDB:ASPVEDRAFT_138727"/>
<dbReference type="CDD" id="cd20273">
    <property type="entry name" value="Complex1_LYR_unchar"/>
    <property type="match status" value="1"/>
</dbReference>
<sequence length="284" mass="32905">MHRLVVPKLSPTHRFACLALYRALLRRCNDLQRTVPELVSSQSHIQERFRKYKNLQSPSQTANALKAGYEALDLLYSASQGNKHDSSLITTILSEAHIAKQRKKKFQSVLSELRPVQPPSQKQIKKERNRRFQELTVRPHPDATPILSRPRPVVSGRRRIPVLVNACGIPFLRIKKPQPQSISRVIRTKINYRQRLADRRQMLEPEILFAKDEDHWDSLTAGEEAESWASECEAASKEIDHKLRNDTIENIRVADAMWKIVLAERKLAEEEKQKTEKEKRLTET</sequence>
<proteinExistence type="predicted"/>
<feature type="domain" description="Complex 1 LYR protein" evidence="2">
    <location>
        <begin position="16"/>
        <end position="73"/>
    </location>
</feature>
<accession>A0A1L9PVV4</accession>
<evidence type="ECO:0000313" key="4">
    <source>
        <dbReference type="Proteomes" id="UP000184073"/>
    </source>
</evidence>
<dbReference type="EMBL" id="KV878133">
    <property type="protein sequence ID" value="OJJ05680.1"/>
    <property type="molecule type" value="Genomic_DNA"/>
</dbReference>
<dbReference type="STRING" id="1036611.A0A1L9PVV4"/>